<dbReference type="OrthoDB" id="193931at2759"/>
<dbReference type="GO" id="GO:0004674">
    <property type="term" value="F:protein serine/threonine kinase activity"/>
    <property type="evidence" value="ECO:0007669"/>
    <property type="project" value="UniProtKB-KW"/>
</dbReference>
<comment type="similarity">
    <text evidence="1">Belongs to the protein kinase superfamily. CAMK Ser/Thr protein kinase family. NIM1 subfamily.</text>
</comment>
<dbReference type="GeneID" id="28999475"/>
<dbReference type="PROSITE" id="PS50011">
    <property type="entry name" value="PROTEIN_KINASE_DOM"/>
    <property type="match status" value="1"/>
</dbReference>
<evidence type="ECO:0000256" key="3">
    <source>
        <dbReference type="ARBA" id="ARBA00022679"/>
    </source>
</evidence>
<feature type="compositionally biased region" description="Pro residues" evidence="8">
    <location>
        <begin position="71"/>
        <end position="81"/>
    </location>
</feature>
<dbReference type="Pfam" id="PF00069">
    <property type="entry name" value="Pkinase"/>
    <property type="match status" value="1"/>
</dbReference>
<dbReference type="FunFam" id="1.10.510.10:FF:000571">
    <property type="entry name" value="Maternal embryonic leucine zipper kinase"/>
    <property type="match status" value="1"/>
</dbReference>
<evidence type="ECO:0000256" key="8">
    <source>
        <dbReference type="SAM" id="MobiDB-lite"/>
    </source>
</evidence>
<keyword evidence="5" id="KW-0418">Kinase</keyword>
<feature type="domain" description="Protein kinase" evidence="9">
    <location>
        <begin position="109"/>
        <end position="362"/>
    </location>
</feature>
<dbReference type="GO" id="GO:0005737">
    <property type="term" value="C:cytoplasm"/>
    <property type="evidence" value="ECO:0007669"/>
    <property type="project" value="TreeGrafter"/>
</dbReference>
<dbReference type="STRING" id="763407.A0A163A4Z6"/>
<feature type="compositionally biased region" description="Low complexity" evidence="8">
    <location>
        <begin position="654"/>
        <end position="677"/>
    </location>
</feature>
<name>A0A163A4Z6_PHYB8</name>
<keyword evidence="4 7" id="KW-0547">Nucleotide-binding</keyword>
<dbReference type="Gene3D" id="1.10.510.10">
    <property type="entry name" value="Transferase(Phosphotransferase) domain 1"/>
    <property type="match status" value="1"/>
</dbReference>
<sequence length="782" mass="87723">MSLRLSCSFQRRRPSRPKAEPPVCDIQNYTDPTFASTKNNNNTSTSTSSNNNNNNSSNSRTYHKTRKDQDPLPPNNPPQPNSPRSTPSKPKQATRPPNIDTLLQGIGQYTFLGPLGDGKFSRVILAQHYLTGERFAIKVIDKRIHDYRIMSRLVREVVLMELLDHPNIVHLHETIETADSLFLVMEYVPGMNLDEHLIGSDGLLGENEARAIFRQMVSAVDYCHRRWVVHRDLKAPNVMLTPQGQVRLADFGLGNRYGLHRLRTICGSMLYYSPEIISGQKYVGPEVDCWCLGITLFRMTAGFELFSHARTASELKKIVLSRHYPMPAHLSDALKQTIQKCLAFDRKKRRGVRHALRNDPWMNDHGKLKDVFEDSPDVTMADLMLVTGERDGDDRRVGQDLDSGNGNGSGSGSGNSNGRNGHDGNGSQKMQKANRTVVYHPLHPSIYFTSNSAHSPVLQDNIPYQEQVCGLLFKDLQKRLSHIDLRYSQPHPTSRLSRLFHVESTTDRLLRRSTSALNLPQLNPSVNKDHIYHYSVKSCSTAPPITATTATHAFAFDESLYAAEHDEHAVALLIASVCQILGVTYHHTTSSSLDCVFSLHPSVQKTKSNPLLPPKSPELKSNRRWHDRLLSWPLSIQSGSLSPSLSPFNHHHNNNSNHSNNNNNNNNSSSGQHNRNSPPFASSDQSMFGLWDDSLQKSPRQEPIFTNTSPTFAPLRNAQTIDQSAQESILFTVRVFVDPIQKSGNTMRGMGVQFIKTKGSSKVFKLATNWIHDVLVSSTIMK</sequence>
<feature type="compositionally biased region" description="Low complexity" evidence="8">
    <location>
        <begin position="36"/>
        <end position="59"/>
    </location>
</feature>
<dbReference type="PROSITE" id="PS00107">
    <property type="entry name" value="PROTEIN_KINASE_ATP"/>
    <property type="match status" value="1"/>
</dbReference>
<feature type="region of interest" description="Disordered" evidence="8">
    <location>
        <begin position="643"/>
        <end position="683"/>
    </location>
</feature>
<dbReference type="EMBL" id="KV440986">
    <property type="protein sequence ID" value="OAD71121.1"/>
    <property type="molecule type" value="Genomic_DNA"/>
</dbReference>
<evidence type="ECO:0000256" key="5">
    <source>
        <dbReference type="ARBA" id="ARBA00022777"/>
    </source>
</evidence>
<feature type="region of interest" description="Disordered" evidence="8">
    <location>
        <begin position="388"/>
        <end position="432"/>
    </location>
</feature>
<dbReference type="InterPro" id="IPR017441">
    <property type="entry name" value="Protein_kinase_ATP_BS"/>
</dbReference>
<keyword evidence="2" id="KW-0723">Serine/threonine-protein kinase</keyword>
<dbReference type="SMART" id="SM00220">
    <property type="entry name" value="S_TKc"/>
    <property type="match status" value="1"/>
</dbReference>
<organism evidence="10 11">
    <name type="scientific">Phycomyces blakesleeanus (strain ATCC 8743b / DSM 1359 / FGSC 10004 / NBRC 33097 / NRRL 1555)</name>
    <dbReference type="NCBI Taxonomy" id="763407"/>
    <lineage>
        <taxon>Eukaryota</taxon>
        <taxon>Fungi</taxon>
        <taxon>Fungi incertae sedis</taxon>
        <taxon>Mucoromycota</taxon>
        <taxon>Mucoromycotina</taxon>
        <taxon>Mucoromycetes</taxon>
        <taxon>Mucorales</taxon>
        <taxon>Phycomycetaceae</taxon>
        <taxon>Phycomyces</taxon>
    </lineage>
</organism>
<dbReference type="RefSeq" id="XP_018289161.1">
    <property type="nucleotide sequence ID" value="XM_018438569.1"/>
</dbReference>
<dbReference type="SUPFAM" id="SSF56112">
    <property type="entry name" value="Protein kinase-like (PK-like)"/>
    <property type="match status" value="1"/>
</dbReference>
<dbReference type="InterPro" id="IPR008271">
    <property type="entry name" value="Ser/Thr_kinase_AS"/>
</dbReference>
<dbReference type="PANTHER" id="PTHR24346">
    <property type="entry name" value="MAP/MICROTUBULE AFFINITY-REGULATING KINASE"/>
    <property type="match status" value="1"/>
</dbReference>
<feature type="region of interest" description="Disordered" evidence="8">
    <location>
        <begin position="1"/>
        <end position="99"/>
    </location>
</feature>
<dbReference type="PROSITE" id="PS00108">
    <property type="entry name" value="PROTEIN_KINASE_ST"/>
    <property type="match status" value="1"/>
</dbReference>
<dbReference type="InterPro" id="IPR000719">
    <property type="entry name" value="Prot_kinase_dom"/>
</dbReference>
<dbReference type="GO" id="GO:0035556">
    <property type="term" value="P:intracellular signal transduction"/>
    <property type="evidence" value="ECO:0007669"/>
    <property type="project" value="TreeGrafter"/>
</dbReference>
<proteinExistence type="inferred from homology"/>
<keyword evidence="11" id="KW-1185">Reference proteome</keyword>
<feature type="compositionally biased region" description="Basic and acidic residues" evidence="8">
    <location>
        <begin position="388"/>
        <end position="399"/>
    </location>
</feature>
<dbReference type="InParanoid" id="A0A163A4Z6"/>
<evidence type="ECO:0000256" key="7">
    <source>
        <dbReference type="PROSITE-ProRule" id="PRU10141"/>
    </source>
</evidence>
<dbReference type="FunFam" id="3.30.200.20:FF:000003">
    <property type="entry name" value="Non-specific serine/threonine protein kinase"/>
    <property type="match status" value="1"/>
</dbReference>
<feature type="compositionally biased region" description="Gly residues" evidence="8">
    <location>
        <begin position="405"/>
        <end position="415"/>
    </location>
</feature>
<evidence type="ECO:0000256" key="6">
    <source>
        <dbReference type="ARBA" id="ARBA00022840"/>
    </source>
</evidence>
<evidence type="ECO:0000256" key="1">
    <source>
        <dbReference type="ARBA" id="ARBA00010791"/>
    </source>
</evidence>
<dbReference type="PANTHER" id="PTHR24346:SF82">
    <property type="entry name" value="KP78A-RELATED"/>
    <property type="match status" value="1"/>
</dbReference>
<dbReference type="GO" id="GO:0005524">
    <property type="term" value="F:ATP binding"/>
    <property type="evidence" value="ECO:0007669"/>
    <property type="project" value="UniProtKB-UniRule"/>
</dbReference>
<dbReference type="InterPro" id="IPR011009">
    <property type="entry name" value="Kinase-like_dom_sf"/>
</dbReference>
<dbReference type="Proteomes" id="UP000077315">
    <property type="component" value="Unassembled WGS sequence"/>
</dbReference>
<dbReference type="GO" id="GO:0000226">
    <property type="term" value="P:microtubule cytoskeleton organization"/>
    <property type="evidence" value="ECO:0007669"/>
    <property type="project" value="TreeGrafter"/>
</dbReference>
<keyword evidence="6 7" id="KW-0067">ATP-binding</keyword>
<evidence type="ECO:0000256" key="2">
    <source>
        <dbReference type="ARBA" id="ARBA00022527"/>
    </source>
</evidence>
<accession>A0A163A4Z6</accession>
<evidence type="ECO:0000313" key="10">
    <source>
        <dbReference type="EMBL" id="OAD71121.1"/>
    </source>
</evidence>
<keyword evidence="3" id="KW-0808">Transferase</keyword>
<gene>
    <name evidence="10" type="ORF">PHYBLDRAFT_182128</name>
</gene>
<evidence type="ECO:0000256" key="4">
    <source>
        <dbReference type="ARBA" id="ARBA00022741"/>
    </source>
</evidence>
<evidence type="ECO:0000259" key="9">
    <source>
        <dbReference type="PROSITE" id="PS50011"/>
    </source>
</evidence>
<dbReference type="VEuPathDB" id="FungiDB:PHYBLDRAFT_182128"/>
<protein>
    <recommendedName>
        <fullName evidence="9">Protein kinase domain-containing protein</fullName>
    </recommendedName>
</protein>
<evidence type="ECO:0000313" key="11">
    <source>
        <dbReference type="Proteomes" id="UP000077315"/>
    </source>
</evidence>
<dbReference type="AlphaFoldDB" id="A0A163A4Z6"/>
<reference evidence="11" key="1">
    <citation type="submission" date="2015-06" db="EMBL/GenBank/DDBJ databases">
        <title>Expansion of signal transduction pathways in fungi by whole-genome duplication.</title>
        <authorList>
            <consortium name="DOE Joint Genome Institute"/>
            <person name="Corrochano L.M."/>
            <person name="Kuo A."/>
            <person name="Marcet-Houben M."/>
            <person name="Polaino S."/>
            <person name="Salamov A."/>
            <person name="Villalobos J.M."/>
            <person name="Alvarez M.I."/>
            <person name="Avalos J."/>
            <person name="Benito E.P."/>
            <person name="Benoit I."/>
            <person name="Burger G."/>
            <person name="Camino L.P."/>
            <person name="Canovas D."/>
            <person name="Cerda-Olmedo E."/>
            <person name="Cheng J.-F."/>
            <person name="Dominguez A."/>
            <person name="Elias M."/>
            <person name="Eslava A.P."/>
            <person name="Glaser F."/>
            <person name="Grimwood J."/>
            <person name="Gutierrez G."/>
            <person name="Heitman J."/>
            <person name="Henrissat B."/>
            <person name="Iturriaga E.A."/>
            <person name="Lang B.F."/>
            <person name="Lavin J.L."/>
            <person name="Lee S."/>
            <person name="Li W."/>
            <person name="Lindquist E."/>
            <person name="Lopez-Garcia S."/>
            <person name="Luque E.M."/>
            <person name="Marcos A.T."/>
            <person name="Martin J."/>
            <person name="McCluskey K."/>
            <person name="Medina H.R."/>
            <person name="Miralles-Duran A."/>
            <person name="Miyazaki A."/>
            <person name="Munoz-Torres E."/>
            <person name="Oguiza J.A."/>
            <person name="Ohm R."/>
            <person name="Olmedo M."/>
            <person name="Orejas M."/>
            <person name="Ortiz-Castellanos L."/>
            <person name="Pisabarro A.G."/>
            <person name="Rodriguez-Romero J."/>
            <person name="Ruiz-Herrera J."/>
            <person name="Ruiz-Vazquez R."/>
            <person name="Sanz C."/>
            <person name="Schackwitz W."/>
            <person name="Schmutz J."/>
            <person name="Shahriari M."/>
            <person name="Shelest E."/>
            <person name="Silva-Franco F."/>
            <person name="Soanes D."/>
            <person name="Syed K."/>
            <person name="Tagua V.G."/>
            <person name="Talbot N.J."/>
            <person name="Thon M."/>
            <person name="De vries R.P."/>
            <person name="Wiebenga A."/>
            <person name="Yadav J.S."/>
            <person name="Braun E.L."/>
            <person name="Baker S."/>
            <person name="Garre V."/>
            <person name="Horwitz B."/>
            <person name="Torres-Martinez S."/>
            <person name="Idnurm A."/>
            <person name="Herrera-Estrella A."/>
            <person name="Gabaldon T."/>
            <person name="Grigoriev I.V."/>
        </authorList>
    </citation>
    <scope>NUCLEOTIDE SEQUENCE [LARGE SCALE GENOMIC DNA]</scope>
    <source>
        <strain evidence="11">NRRL 1555(-)</strain>
    </source>
</reference>
<feature type="binding site" evidence="7">
    <location>
        <position position="138"/>
    </location>
    <ligand>
        <name>ATP</name>
        <dbReference type="ChEBI" id="CHEBI:30616"/>
    </ligand>
</feature>